<proteinExistence type="inferred from homology"/>
<dbReference type="Pfam" id="PF00753">
    <property type="entry name" value="Lactamase_B"/>
    <property type="match status" value="1"/>
</dbReference>
<name>A0A7J3M3U9_ARCFL</name>
<dbReference type="AlphaFoldDB" id="A0A7J3M3U9"/>
<evidence type="ECO:0000259" key="6">
    <source>
        <dbReference type="SMART" id="SM00849"/>
    </source>
</evidence>
<evidence type="ECO:0000256" key="3">
    <source>
        <dbReference type="ARBA" id="ARBA00022723"/>
    </source>
</evidence>
<gene>
    <name evidence="7" type="ORF">ENT52_04685</name>
</gene>
<evidence type="ECO:0000256" key="4">
    <source>
        <dbReference type="ARBA" id="ARBA00022801"/>
    </source>
</evidence>
<comment type="cofactor">
    <cofactor evidence="1">
        <name>Zn(2+)</name>
        <dbReference type="ChEBI" id="CHEBI:29105"/>
    </cofactor>
</comment>
<dbReference type="InterPro" id="IPR001279">
    <property type="entry name" value="Metallo-B-lactamas"/>
</dbReference>
<protein>
    <submittedName>
        <fullName evidence="7">N-acyl homoserine lactonase family protein</fullName>
    </submittedName>
</protein>
<dbReference type="Gene3D" id="3.60.15.10">
    <property type="entry name" value="Ribonuclease Z/Hydroxyacylglutathione hydrolase-like"/>
    <property type="match status" value="1"/>
</dbReference>
<dbReference type="InterPro" id="IPR036866">
    <property type="entry name" value="RibonucZ/Hydroxyglut_hydro"/>
</dbReference>
<comment type="similarity">
    <text evidence="2">Belongs to the metallo-beta-lactamase superfamily.</text>
</comment>
<evidence type="ECO:0000256" key="5">
    <source>
        <dbReference type="ARBA" id="ARBA00022833"/>
    </source>
</evidence>
<organism evidence="7">
    <name type="scientific">Archaeoglobus fulgidus</name>
    <dbReference type="NCBI Taxonomy" id="2234"/>
    <lineage>
        <taxon>Archaea</taxon>
        <taxon>Methanobacteriati</taxon>
        <taxon>Methanobacteriota</taxon>
        <taxon>Archaeoglobi</taxon>
        <taxon>Archaeoglobales</taxon>
        <taxon>Archaeoglobaceae</taxon>
        <taxon>Archaeoglobus</taxon>
    </lineage>
</organism>
<keyword evidence="4" id="KW-0378">Hydrolase</keyword>
<sequence>MQIRPLVQAKIRVPLSVVFFFGSSEYIASGPVYIWLIDAGEKIVVDAGVAENAMYPVEGGGEKGVINALEQEKLSPEDVETLVITHLHFDHCANAHLFHNARVYVQKREWEFAMNPLPVLRDLYVEKYLETLESMDLCLVKGDLEIADGVKLVALPGHTPGLQGILVKTKSGKYLMASDHFYSYMNIFPPKQNIEIQNEHGKAVIPAQKSPFFPIGLYVSLQDWFESCYKAASIVKKSRIIPGHDPSLEGRSFE</sequence>
<evidence type="ECO:0000256" key="2">
    <source>
        <dbReference type="ARBA" id="ARBA00007749"/>
    </source>
</evidence>
<keyword evidence="5" id="KW-0862">Zinc</keyword>
<reference evidence="7" key="1">
    <citation type="journal article" date="2020" name="mSystems">
        <title>Genome- and Community-Level Interaction Insights into Carbon Utilization and Element Cycling Functions of Hydrothermarchaeota in Hydrothermal Sediment.</title>
        <authorList>
            <person name="Zhou Z."/>
            <person name="Liu Y."/>
            <person name="Xu W."/>
            <person name="Pan J."/>
            <person name="Luo Z.H."/>
            <person name="Li M."/>
        </authorList>
    </citation>
    <scope>NUCLEOTIDE SEQUENCE [LARGE SCALE GENOMIC DNA]</scope>
    <source>
        <strain evidence="7">SpSt-587</strain>
    </source>
</reference>
<dbReference type="SUPFAM" id="SSF56281">
    <property type="entry name" value="Metallo-hydrolase/oxidoreductase"/>
    <property type="match status" value="1"/>
</dbReference>
<dbReference type="SMART" id="SM00849">
    <property type="entry name" value="Lactamase_B"/>
    <property type="match status" value="1"/>
</dbReference>
<feature type="domain" description="Metallo-beta-lactamase" evidence="6">
    <location>
        <begin position="31"/>
        <end position="244"/>
    </location>
</feature>
<keyword evidence="3" id="KW-0479">Metal-binding</keyword>
<comment type="caution">
    <text evidence="7">The sequence shown here is derived from an EMBL/GenBank/DDBJ whole genome shotgun (WGS) entry which is preliminary data.</text>
</comment>
<dbReference type="CDD" id="cd07729">
    <property type="entry name" value="AHL_lactonase_MBL-fold"/>
    <property type="match status" value="1"/>
</dbReference>
<accession>A0A7J3M3U9</accession>
<dbReference type="InterPro" id="IPR051013">
    <property type="entry name" value="MBL_superfamily_lactonases"/>
</dbReference>
<dbReference type="GO" id="GO:0016787">
    <property type="term" value="F:hydrolase activity"/>
    <property type="evidence" value="ECO:0007669"/>
    <property type="project" value="UniProtKB-KW"/>
</dbReference>
<dbReference type="PANTHER" id="PTHR42978:SF7">
    <property type="entry name" value="METALLO-HYDROLASE RV2300C-RELATED"/>
    <property type="match status" value="1"/>
</dbReference>
<dbReference type="GO" id="GO:0046872">
    <property type="term" value="F:metal ion binding"/>
    <property type="evidence" value="ECO:0007669"/>
    <property type="project" value="UniProtKB-KW"/>
</dbReference>
<dbReference type="EMBL" id="DSYZ01000090">
    <property type="protein sequence ID" value="HGT83005.1"/>
    <property type="molecule type" value="Genomic_DNA"/>
</dbReference>
<evidence type="ECO:0000256" key="1">
    <source>
        <dbReference type="ARBA" id="ARBA00001947"/>
    </source>
</evidence>
<dbReference type="PANTHER" id="PTHR42978">
    <property type="entry name" value="QUORUM-QUENCHING LACTONASE YTNP-RELATED-RELATED"/>
    <property type="match status" value="1"/>
</dbReference>
<evidence type="ECO:0000313" key="7">
    <source>
        <dbReference type="EMBL" id="HGT83005.1"/>
    </source>
</evidence>